<dbReference type="SUPFAM" id="SSF47336">
    <property type="entry name" value="ACP-like"/>
    <property type="match status" value="1"/>
</dbReference>
<sequence>MAPALRAIRQRLRTGGYLVILAATETERLHLAFRPGVHIHRRTEWAAQLATTGFGGIDAANPSHEVALSGYSVMVAQALDAELRLLRDPFAATVLPWDRALVILSSEPISPALRPQLSPFFRQIREVFLRPDPDLSVLSASSVILVIQGPTPWTTKQQVLIEECLALSDAPVLWLSEDGGYYDQCGIHDLLATNLTHIRLLHLPDARATEPKFLARLLLQWIHSQCEQPGWSALTGTAENELRLRGDVLEVPRQVPCTTLDCRLHPHQDAVPTEQVQVEHRTSSDNSIHFAVVVSPSVDGDAMNPGHIRLAVKFSTIGAIPVAEECCLHLVLGRNQLSQSRMLTLAGAHRGTVSSPQDWCCEVPGGVCTEQEPTYLADVAAGLSALYLMQHCPPGSVLLVHGASPVERAVITSLASQQTTTVFYSTSRLGKDDDQPQRLFIHAYSANRRLRQQLLPHRITALGCLNPAHDPLLSRIRDALSQEQKRPAIIAAHHFASSKALGLASRPNLGDVLRTVVGLVQPPCPSSSQTLPSVIPVQDLPTYCQAAPATPTAVIDWTAQRLVPAFVRPAHQTITFSPHRSYLLHLSAPLAQLVCDWMASRGAQHVILADTVVDEQWKAEISSRITFLDLSIRDLVELTKSATCYGPTIAGVILGSTDSNTSLRLLSSTNFRPALDFFVALDELSPPVMTPFPSFSAVSAYRTALIQCQRSRGIAASILHHNTALLSESSTTRLRPREIYEAIARAILGARQGDWQITAIMGQSNQGSVSLDDVARHPKMWHFAPDPVASLTPETTDTPLSEDQRMQRALEQTDNLEETIGLMAQAITRRLREQLQLPLEAVPPDDTPLGDLGWDSMMAVKLRVWMGRQLAVDLPVVRMMGGSCIRDVAREAAENFMAKRVRS</sequence>
<dbReference type="InterPro" id="IPR020806">
    <property type="entry name" value="PKS_PP-bd"/>
</dbReference>
<dbReference type="VEuPathDB" id="FungiDB:ATEG_09617"/>
<dbReference type="InterPro" id="IPR009081">
    <property type="entry name" value="PP-bd_ACP"/>
</dbReference>
<name>A0A5M3Z5Z4_ASPTE</name>
<dbReference type="InterPro" id="IPR036736">
    <property type="entry name" value="ACP-like_sf"/>
</dbReference>
<keyword evidence="2" id="KW-1185">Reference proteome</keyword>
<proteinExistence type="predicted"/>
<dbReference type="OrthoDB" id="10689817at2759"/>
<reference evidence="1 2" key="1">
    <citation type="submission" date="2020-01" db="EMBL/GenBank/DDBJ databases">
        <title>Aspergillus terreus IFO 6365 whole genome shotgun sequence.</title>
        <authorList>
            <person name="Kanamasa S."/>
            <person name="Takahashi H."/>
        </authorList>
    </citation>
    <scope>NUCLEOTIDE SEQUENCE [LARGE SCALE GENOMIC DNA]</scope>
    <source>
        <strain evidence="1 2">IFO 6365</strain>
    </source>
</reference>
<dbReference type="PROSITE" id="PS50075">
    <property type="entry name" value="CARRIER"/>
    <property type="match status" value="1"/>
</dbReference>
<dbReference type="EMBL" id="BLJY01000008">
    <property type="protein sequence ID" value="GFF18206.1"/>
    <property type="molecule type" value="Genomic_DNA"/>
</dbReference>
<evidence type="ECO:0000313" key="2">
    <source>
        <dbReference type="Proteomes" id="UP000452235"/>
    </source>
</evidence>
<organism evidence="1 2">
    <name type="scientific">Aspergillus terreus</name>
    <dbReference type="NCBI Taxonomy" id="33178"/>
    <lineage>
        <taxon>Eukaryota</taxon>
        <taxon>Fungi</taxon>
        <taxon>Dikarya</taxon>
        <taxon>Ascomycota</taxon>
        <taxon>Pezizomycotina</taxon>
        <taxon>Eurotiomycetes</taxon>
        <taxon>Eurotiomycetidae</taxon>
        <taxon>Eurotiales</taxon>
        <taxon>Aspergillaceae</taxon>
        <taxon>Aspergillus</taxon>
        <taxon>Aspergillus subgen. Circumdati</taxon>
    </lineage>
</organism>
<evidence type="ECO:0000313" key="1">
    <source>
        <dbReference type="EMBL" id="GFF18206.1"/>
    </source>
</evidence>
<dbReference type="Pfam" id="PF00550">
    <property type="entry name" value="PP-binding"/>
    <property type="match status" value="1"/>
</dbReference>
<dbReference type="GO" id="GO:0031177">
    <property type="term" value="F:phosphopantetheine binding"/>
    <property type="evidence" value="ECO:0007669"/>
    <property type="project" value="InterPro"/>
</dbReference>
<dbReference type="AlphaFoldDB" id="A0A5M3Z5Z4"/>
<accession>A0A5M3Z5Z4</accession>
<dbReference type="Gene3D" id="1.10.1200.10">
    <property type="entry name" value="ACP-like"/>
    <property type="match status" value="1"/>
</dbReference>
<protein>
    <submittedName>
        <fullName evidence="1">Beta-ketoacyl synthase</fullName>
    </submittedName>
</protein>
<dbReference type="SMART" id="SM00823">
    <property type="entry name" value="PKS_PP"/>
    <property type="match status" value="1"/>
</dbReference>
<gene>
    <name evidence="1" type="ORF">ATEIFO6365_0008014700</name>
</gene>
<comment type="caution">
    <text evidence="1">The sequence shown here is derived from an EMBL/GenBank/DDBJ whole genome shotgun (WGS) entry which is preliminary data.</text>
</comment>
<dbReference type="Proteomes" id="UP000452235">
    <property type="component" value="Unassembled WGS sequence"/>
</dbReference>